<feature type="region of interest" description="Disordered" evidence="2">
    <location>
        <begin position="407"/>
        <end position="428"/>
    </location>
</feature>
<feature type="compositionally biased region" description="Polar residues" evidence="2">
    <location>
        <begin position="1"/>
        <end position="12"/>
    </location>
</feature>
<keyword evidence="4" id="KW-1185">Reference proteome</keyword>
<dbReference type="InterPro" id="IPR005034">
    <property type="entry name" value="Dicer_dimerisation"/>
</dbReference>
<evidence type="ECO:0000259" key="3">
    <source>
        <dbReference type="PROSITE" id="PS50006"/>
    </source>
</evidence>
<dbReference type="PROSITE" id="PS50006">
    <property type="entry name" value="FHA_DOMAIN"/>
    <property type="match status" value="1"/>
</dbReference>
<accession>A0A8B8E3C0</accession>
<feature type="domain" description="FHA" evidence="3">
    <location>
        <begin position="156"/>
        <end position="212"/>
    </location>
</feature>
<dbReference type="InterPro" id="IPR008984">
    <property type="entry name" value="SMAD_FHA_dom_sf"/>
</dbReference>
<dbReference type="CDD" id="cd19856">
    <property type="entry name" value="DSRM_Kanadaptin"/>
    <property type="match status" value="1"/>
</dbReference>
<sequence length="743" mass="84232">MESVDDQNISADKSSDSMELSDDKCTENNQSKAVTGFSVGFKTPDLPSFNKVKRTNDKNVSQTENALKKEDIKPESQTDKGDNENKCPEPQQISDTKVSVSKPVSKLSPAEQLQQSRIAIPYKEPSWGGVCEEDYKFEVLKNGTIIDTIKLEKSFFVFGRLPSCDVPMEHPSLSRHHAVVQFCRIQTNDQEKGWYLYDLDSTHGTWINKNKVYPKKYYRIRVGHVLKFGGSTRLHILQGPEEDREEESNLSLEEMKQQREKQKREAEFLRQAELAEEERKIQELKAKEEARGCSWGMGDDAQEEEGENPFANLINNPENEKLYIDDPKKALKGYFEREGYDEPEYNVQENGAGKFKCLIELPVDTPTGEPMVAEAIVSGKKKEAVVQCALEACRVLDRMGLLRAATHESRKRKKKNWEDDDYYDSDDDTFLDRTGDIEKKRKQRMEKAGKINNKVETYDSLIEKLNNLQKEIKDIEDNLAQAKKETEAMQEDGMDALDAYMSAIKSGAMDTKTKMKLKRQLLELRKEEQKLQRMVNVAKPAALPDIKSSVIKDKISKTQFAFGRQKNPVPTMKPKAPPSPRPSESEGNREEVEEEEEGEETPMKTSETSASSSLSVTEERTGSETRGATNEIKNSVPLSPVVLKSESENIQETSKLDRNAPVVKGPSFPPLELRGSNSPEDGNPSERKKAEKQKKKNMPPKVRKPEVKLGPNYQTEDPDYAVWVPPDNQSGDGKTHLNQKFGY</sequence>
<dbReference type="InterPro" id="IPR000253">
    <property type="entry name" value="FHA_dom"/>
</dbReference>
<feature type="region of interest" description="Disordered" evidence="2">
    <location>
        <begin position="237"/>
        <end position="263"/>
    </location>
</feature>
<organism evidence="4 5">
    <name type="scientific">Crassostrea virginica</name>
    <name type="common">Eastern oyster</name>
    <dbReference type="NCBI Taxonomy" id="6565"/>
    <lineage>
        <taxon>Eukaryota</taxon>
        <taxon>Metazoa</taxon>
        <taxon>Spiralia</taxon>
        <taxon>Lophotrochozoa</taxon>
        <taxon>Mollusca</taxon>
        <taxon>Bivalvia</taxon>
        <taxon>Autobranchia</taxon>
        <taxon>Pteriomorphia</taxon>
        <taxon>Ostreida</taxon>
        <taxon>Ostreoidea</taxon>
        <taxon>Ostreidae</taxon>
        <taxon>Crassostrea</taxon>
    </lineage>
</organism>
<dbReference type="Proteomes" id="UP000694844">
    <property type="component" value="Chromosome 4"/>
</dbReference>
<dbReference type="RefSeq" id="XP_022335052.1">
    <property type="nucleotide sequence ID" value="XM_022479344.1"/>
</dbReference>
<feature type="region of interest" description="Disordered" evidence="2">
    <location>
        <begin position="1"/>
        <end position="110"/>
    </location>
</feature>
<feature type="compositionally biased region" description="Basic and acidic residues" evidence="2">
    <location>
        <begin position="66"/>
        <end position="87"/>
    </location>
</feature>
<name>A0A8B8E3C0_CRAVI</name>
<dbReference type="GeneID" id="111131700"/>
<gene>
    <name evidence="5" type="primary">LOC111131700</name>
</gene>
<dbReference type="OrthoDB" id="433755at2759"/>
<feature type="coiled-coil region" evidence="1">
    <location>
        <begin position="451"/>
        <end position="537"/>
    </location>
</feature>
<feature type="compositionally biased region" description="Polar residues" evidence="2">
    <location>
        <begin position="727"/>
        <end position="743"/>
    </location>
</feature>
<evidence type="ECO:0000313" key="5">
    <source>
        <dbReference type="RefSeq" id="XP_022335052.1"/>
    </source>
</evidence>
<dbReference type="CDD" id="cd22677">
    <property type="entry name" value="FHA_Kanadaptin"/>
    <property type="match status" value="1"/>
</dbReference>
<dbReference type="AlphaFoldDB" id="A0A8B8E3C0"/>
<feature type="compositionally biased region" description="Low complexity" evidence="2">
    <location>
        <begin position="97"/>
        <end position="106"/>
    </location>
</feature>
<dbReference type="FunFam" id="2.60.200.20:FF:000054">
    <property type="entry name" value="Putative coiled-coil proteincoiled-coil protein"/>
    <property type="match status" value="1"/>
</dbReference>
<dbReference type="Gene3D" id="2.60.200.20">
    <property type="match status" value="1"/>
</dbReference>
<feature type="compositionally biased region" description="Basic and acidic residues" evidence="2">
    <location>
        <begin position="13"/>
        <end position="26"/>
    </location>
</feature>
<dbReference type="SMART" id="SM00240">
    <property type="entry name" value="FHA"/>
    <property type="match status" value="1"/>
</dbReference>
<feature type="compositionally biased region" description="Acidic residues" evidence="2">
    <location>
        <begin position="591"/>
        <end position="600"/>
    </location>
</feature>
<feature type="compositionally biased region" description="Acidic residues" evidence="2">
    <location>
        <begin position="418"/>
        <end position="428"/>
    </location>
</feature>
<evidence type="ECO:0000313" key="4">
    <source>
        <dbReference type="Proteomes" id="UP000694844"/>
    </source>
</evidence>
<dbReference type="GO" id="GO:0016891">
    <property type="term" value="F:RNA endonuclease activity producing 5'-phosphomonoesters, hydrolytic mechanism"/>
    <property type="evidence" value="ECO:0007669"/>
    <property type="project" value="InterPro"/>
</dbReference>
<dbReference type="SUPFAM" id="SSF49879">
    <property type="entry name" value="SMAD/FHA domain"/>
    <property type="match status" value="1"/>
</dbReference>
<evidence type="ECO:0000256" key="1">
    <source>
        <dbReference type="SAM" id="Coils"/>
    </source>
</evidence>
<feature type="compositionally biased region" description="Basic and acidic residues" evidence="2">
    <location>
        <begin position="253"/>
        <end position="263"/>
    </location>
</feature>
<dbReference type="InterPro" id="IPR050923">
    <property type="entry name" value="Cell_Proc_Reg/RNA_Proc"/>
</dbReference>
<feature type="compositionally biased region" description="Low complexity" evidence="2">
    <location>
        <begin position="605"/>
        <end position="616"/>
    </location>
</feature>
<dbReference type="Pfam" id="PF03368">
    <property type="entry name" value="Dicer_dimer"/>
    <property type="match status" value="1"/>
</dbReference>
<dbReference type="PANTHER" id="PTHR23308">
    <property type="entry name" value="NUCLEAR INHIBITOR OF PROTEIN PHOSPHATASE-1"/>
    <property type="match status" value="1"/>
</dbReference>
<dbReference type="KEGG" id="cvn:111131700"/>
<protein>
    <submittedName>
        <fullName evidence="5">Kanadaptin-like</fullName>
    </submittedName>
</protein>
<keyword evidence="1" id="KW-0175">Coiled coil</keyword>
<evidence type="ECO:0000256" key="2">
    <source>
        <dbReference type="SAM" id="MobiDB-lite"/>
    </source>
</evidence>
<feature type="compositionally biased region" description="Basic residues" evidence="2">
    <location>
        <begin position="690"/>
        <end position="702"/>
    </location>
</feature>
<feature type="compositionally biased region" description="Polar residues" evidence="2">
    <location>
        <begin position="624"/>
        <end position="637"/>
    </location>
</feature>
<proteinExistence type="predicted"/>
<dbReference type="Pfam" id="PF00498">
    <property type="entry name" value="FHA"/>
    <property type="match status" value="1"/>
</dbReference>
<feature type="region of interest" description="Disordered" evidence="2">
    <location>
        <begin position="557"/>
        <end position="743"/>
    </location>
</feature>
<reference evidence="5" key="1">
    <citation type="submission" date="2025-08" db="UniProtKB">
        <authorList>
            <consortium name="RefSeq"/>
        </authorList>
    </citation>
    <scope>IDENTIFICATION</scope>
    <source>
        <tissue evidence="5">Whole sample</tissue>
    </source>
</reference>